<proteinExistence type="predicted"/>
<dbReference type="Proteomes" id="UP000712600">
    <property type="component" value="Unassembled WGS sequence"/>
</dbReference>
<protein>
    <submittedName>
        <fullName evidence="1">Uncharacterized protein</fullName>
    </submittedName>
</protein>
<dbReference type="AlphaFoldDB" id="A0A8S9RU61"/>
<organism evidence="1 2">
    <name type="scientific">Brassica cretica</name>
    <name type="common">Mustard</name>
    <dbReference type="NCBI Taxonomy" id="69181"/>
    <lineage>
        <taxon>Eukaryota</taxon>
        <taxon>Viridiplantae</taxon>
        <taxon>Streptophyta</taxon>
        <taxon>Embryophyta</taxon>
        <taxon>Tracheophyta</taxon>
        <taxon>Spermatophyta</taxon>
        <taxon>Magnoliopsida</taxon>
        <taxon>eudicotyledons</taxon>
        <taxon>Gunneridae</taxon>
        <taxon>Pentapetalae</taxon>
        <taxon>rosids</taxon>
        <taxon>malvids</taxon>
        <taxon>Brassicales</taxon>
        <taxon>Brassicaceae</taxon>
        <taxon>Brassiceae</taxon>
        <taxon>Brassica</taxon>
    </lineage>
</organism>
<dbReference type="EMBL" id="QGKX02000088">
    <property type="protein sequence ID" value="KAF3584043.1"/>
    <property type="molecule type" value="Genomic_DNA"/>
</dbReference>
<reference evidence="1" key="1">
    <citation type="submission" date="2019-12" db="EMBL/GenBank/DDBJ databases">
        <title>Genome sequencing and annotation of Brassica cretica.</title>
        <authorList>
            <person name="Studholme D.J."/>
            <person name="Sarris P."/>
        </authorList>
    </citation>
    <scope>NUCLEOTIDE SEQUENCE</scope>
    <source>
        <strain evidence="1">PFS-109/04</strain>
        <tissue evidence="1">Leaf</tissue>
    </source>
</reference>
<accession>A0A8S9RU61</accession>
<evidence type="ECO:0000313" key="1">
    <source>
        <dbReference type="EMBL" id="KAF3584043.1"/>
    </source>
</evidence>
<sequence length="93" mass="10114">MSFSGDGDVKCSQRPCDPIEKPLQALEKWRLSVGAALRNGVLKPLGKYPTPCRIYTCCSGLKTKQGSRCESFSGLVERLRLAAASPKSQHFGV</sequence>
<comment type="caution">
    <text evidence="1">The sequence shown here is derived from an EMBL/GenBank/DDBJ whole genome shotgun (WGS) entry which is preliminary data.</text>
</comment>
<evidence type="ECO:0000313" key="2">
    <source>
        <dbReference type="Proteomes" id="UP000712600"/>
    </source>
</evidence>
<gene>
    <name evidence="1" type="ORF">F2Q69_00027555</name>
</gene>
<name>A0A8S9RU61_BRACR</name>